<proteinExistence type="predicted"/>
<evidence type="ECO:0000313" key="9">
    <source>
        <dbReference type="EMBL" id="MBS5587569.1"/>
    </source>
</evidence>
<feature type="domain" description="POTRA" evidence="8">
    <location>
        <begin position="54"/>
        <end position="123"/>
    </location>
</feature>
<dbReference type="InterPro" id="IPR050487">
    <property type="entry name" value="FtsQ_DivIB"/>
</dbReference>
<dbReference type="InterPro" id="IPR034746">
    <property type="entry name" value="POTRA"/>
</dbReference>
<comment type="subcellular location">
    <subcellularLocation>
        <location evidence="1">Membrane</location>
    </subcellularLocation>
</comment>
<keyword evidence="3" id="KW-0132">Cell division</keyword>
<evidence type="ECO:0000256" key="4">
    <source>
        <dbReference type="ARBA" id="ARBA00022692"/>
    </source>
</evidence>
<dbReference type="PROSITE" id="PS51779">
    <property type="entry name" value="POTRA"/>
    <property type="match status" value="1"/>
</dbReference>
<dbReference type="Gene3D" id="3.40.50.10960">
    <property type="match status" value="1"/>
</dbReference>
<dbReference type="Proteomes" id="UP000751224">
    <property type="component" value="Unassembled WGS sequence"/>
</dbReference>
<dbReference type="Pfam" id="PF08478">
    <property type="entry name" value="POTRA_1"/>
    <property type="match status" value="1"/>
</dbReference>
<accession>A0A943EJ72</accession>
<dbReference type="RefSeq" id="WP_303885974.1">
    <property type="nucleotide sequence ID" value="NZ_JAGZCC010000007.1"/>
</dbReference>
<evidence type="ECO:0000256" key="5">
    <source>
        <dbReference type="ARBA" id="ARBA00022989"/>
    </source>
</evidence>
<evidence type="ECO:0000256" key="3">
    <source>
        <dbReference type="ARBA" id="ARBA00022618"/>
    </source>
</evidence>
<reference evidence="9" key="1">
    <citation type="submission" date="2021-02" db="EMBL/GenBank/DDBJ databases">
        <title>Infant gut strain persistence is associated with maternal origin, phylogeny, and functional potential including surface adhesion and iron acquisition.</title>
        <authorList>
            <person name="Lou Y.C."/>
        </authorList>
    </citation>
    <scope>NUCLEOTIDE SEQUENCE</scope>
    <source>
        <strain evidence="9">L3_108_000G1_dasL3_108_000G1_metabat.metabat.11</strain>
    </source>
</reference>
<dbReference type="PANTHER" id="PTHR37820:SF1">
    <property type="entry name" value="CELL DIVISION PROTEIN FTSQ"/>
    <property type="match status" value="1"/>
</dbReference>
<keyword evidence="7" id="KW-0131">Cell cycle</keyword>
<evidence type="ECO:0000256" key="7">
    <source>
        <dbReference type="ARBA" id="ARBA00023306"/>
    </source>
</evidence>
<dbReference type="AlphaFoldDB" id="A0A943EJ72"/>
<evidence type="ECO:0000256" key="2">
    <source>
        <dbReference type="ARBA" id="ARBA00022475"/>
    </source>
</evidence>
<dbReference type="EMBL" id="JAGZCC010000007">
    <property type="protein sequence ID" value="MBS5587569.1"/>
    <property type="molecule type" value="Genomic_DNA"/>
</dbReference>
<dbReference type="GO" id="GO:0005886">
    <property type="term" value="C:plasma membrane"/>
    <property type="evidence" value="ECO:0007669"/>
    <property type="project" value="TreeGrafter"/>
</dbReference>
<evidence type="ECO:0000259" key="8">
    <source>
        <dbReference type="PROSITE" id="PS51779"/>
    </source>
</evidence>
<gene>
    <name evidence="9" type="ORF">KHX14_01945</name>
</gene>
<dbReference type="Gene3D" id="3.10.20.310">
    <property type="entry name" value="membrane protein fhac"/>
    <property type="match status" value="1"/>
</dbReference>
<sequence>MKKKQKEMYDDYKRNPVRSILKEKKARRRKKRIKALLVIFVLVLIASFFASDYSRIKSINVTGNELVEEQEIIEASDVKIRQSFTFFIDDKKIISNIKKLPFVKSVDVSKNLSGKISIKVVENDPIGQCTINNVLYLIDEKGKIAIDDQGRLISYVQRCPKINNFDEKVLKAFAKEYAKIPHSVINQISSINYAPQNADTNRMEFIMDDGKILYLRYDQMANQLKGNYYALLMEKYPDDKYYDFLGKYVYRSK</sequence>
<evidence type="ECO:0000256" key="6">
    <source>
        <dbReference type="ARBA" id="ARBA00023136"/>
    </source>
</evidence>
<keyword evidence="4" id="KW-0812">Transmembrane</keyword>
<dbReference type="GO" id="GO:0051301">
    <property type="term" value="P:cell division"/>
    <property type="evidence" value="ECO:0007669"/>
    <property type="project" value="UniProtKB-KW"/>
</dbReference>
<evidence type="ECO:0000313" key="10">
    <source>
        <dbReference type="Proteomes" id="UP000751224"/>
    </source>
</evidence>
<evidence type="ECO:0000256" key="1">
    <source>
        <dbReference type="ARBA" id="ARBA00004370"/>
    </source>
</evidence>
<keyword evidence="6" id="KW-0472">Membrane</keyword>
<organism evidence="9 10">
    <name type="scientific">Thomasclavelia spiroformis</name>
    <dbReference type="NCBI Taxonomy" id="29348"/>
    <lineage>
        <taxon>Bacteria</taxon>
        <taxon>Bacillati</taxon>
        <taxon>Bacillota</taxon>
        <taxon>Erysipelotrichia</taxon>
        <taxon>Erysipelotrichales</taxon>
        <taxon>Coprobacillaceae</taxon>
        <taxon>Thomasclavelia</taxon>
    </lineage>
</organism>
<dbReference type="PANTHER" id="PTHR37820">
    <property type="entry name" value="CELL DIVISION PROTEIN DIVIB"/>
    <property type="match status" value="1"/>
</dbReference>
<dbReference type="InterPro" id="IPR013685">
    <property type="entry name" value="POTRA_FtsQ_type"/>
</dbReference>
<protein>
    <submittedName>
        <fullName evidence="9">FtsQ-type POTRA domain-containing protein</fullName>
    </submittedName>
</protein>
<comment type="caution">
    <text evidence="9">The sequence shown here is derived from an EMBL/GenBank/DDBJ whole genome shotgun (WGS) entry which is preliminary data.</text>
</comment>
<name>A0A943EJ72_9FIRM</name>
<keyword evidence="5" id="KW-1133">Transmembrane helix</keyword>
<keyword evidence="2" id="KW-1003">Cell membrane</keyword>